<comment type="caution">
    <text evidence="2">The sequence shown here is derived from an EMBL/GenBank/DDBJ whole genome shotgun (WGS) entry which is preliminary data.</text>
</comment>
<protein>
    <submittedName>
        <fullName evidence="2">Uncharacterized protein</fullName>
    </submittedName>
</protein>
<feature type="signal peptide" evidence="1">
    <location>
        <begin position="1"/>
        <end position="20"/>
    </location>
</feature>
<reference evidence="2" key="1">
    <citation type="submission" date="2023-07" db="EMBL/GenBank/DDBJ databases">
        <authorList>
            <person name="Stuckert A."/>
        </authorList>
    </citation>
    <scope>NUCLEOTIDE SEQUENCE</scope>
</reference>
<feature type="chain" id="PRO_5047519818" evidence="1">
    <location>
        <begin position="21"/>
        <end position="356"/>
    </location>
</feature>
<keyword evidence="3" id="KW-1185">Reference proteome</keyword>
<evidence type="ECO:0000256" key="1">
    <source>
        <dbReference type="SAM" id="SignalP"/>
    </source>
</evidence>
<dbReference type="EMBL" id="CAUEEQ010002224">
    <property type="protein sequence ID" value="CAJ0922161.1"/>
    <property type="molecule type" value="Genomic_DNA"/>
</dbReference>
<accession>A0ABN9KWR5</accession>
<sequence length="356" mass="39187">MKNIAIFLLVGLGLFSSGYSIDVNDVAGLGIDINDCLNALFQKGPELLTSLAGIACKKPDQRDFWQIKINCLVDRNLKTSKRGRPCVNVVLPIVNLNAINYKSDIEKVKKSVQATTDFLIKANCLPGDLVGLDVQNVADDVLDEVNKMYLSIVSDHLEPLKVVMPTVCTLLSPALTSNCVHELLQEAALLDRLGAHNRFSSLIWETQSCYANHTLTVGHLTDKLGIKLLSVLNVRGDLHIMSLFCRISYLKIMNKTSNNTDPNSINLETVKKVWSKLECGLGQALDIKGLELVTGPAKSVVNNVVSKTVNEILNNKQLESVMTGVNCLVIKKNLDIFWYLQTCNGLENHNGSVCHM</sequence>
<keyword evidence="1" id="KW-0732">Signal</keyword>
<dbReference type="Proteomes" id="UP001176940">
    <property type="component" value="Unassembled WGS sequence"/>
</dbReference>
<evidence type="ECO:0000313" key="2">
    <source>
        <dbReference type="EMBL" id="CAJ0922161.1"/>
    </source>
</evidence>
<gene>
    <name evidence="2" type="ORF">RIMI_LOCUS1691772</name>
</gene>
<name>A0ABN9KWR5_9NEOB</name>
<proteinExistence type="predicted"/>
<organism evidence="2 3">
    <name type="scientific">Ranitomeya imitator</name>
    <name type="common">mimic poison frog</name>
    <dbReference type="NCBI Taxonomy" id="111125"/>
    <lineage>
        <taxon>Eukaryota</taxon>
        <taxon>Metazoa</taxon>
        <taxon>Chordata</taxon>
        <taxon>Craniata</taxon>
        <taxon>Vertebrata</taxon>
        <taxon>Euteleostomi</taxon>
        <taxon>Amphibia</taxon>
        <taxon>Batrachia</taxon>
        <taxon>Anura</taxon>
        <taxon>Neobatrachia</taxon>
        <taxon>Hyloidea</taxon>
        <taxon>Dendrobatidae</taxon>
        <taxon>Dendrobatinae</taxon>
        <taxon>Ranitomeya</taxon>
    </lineage>
</organism>
<evidence type="ECO:0000313" key="3">
    <source>
        <dbReference type="Proteomes" id="UP001176940"/>
    </source>
</evidence>